<keyword evidence="1" id="KW-0813">Transport</keyword>
<organism evidence="10 11">
    <name type="scientific">Gallibacterium melopsittaci</name>
    <dbReference type="NCBI Taxonomy" id="516063"/>
    <lineage>
        <taxon>Bacteria</taxon>
        <taxon>Pseudomonadati</taxon>
        <taxon>Pseudomonadota</taxon>
        <taxon>Gammaproteobacteria</taxon>
        <taxon>Pasteurellales</taxon>
        <taxon>Pasteurellaceae</taxon>
        <taxon>Gallibacterium</taxon>
    </lineage>
</organism>
<keyword evidence="5 10" id="KW-0067">ATP-binding</keyword>
<dbReference type="InterPro" id="IPR050093">
    <property type="entry name" value="ABC_SmlMolc_Importer"/>
</dbReference>
<dbReference type="CDD" id="cd03259">
    <property type="entry name" value="ABC_Carb_Solutes_like"/>
    <property type="match status" value="1"/>
</dbReference>
<dbReference type="Pfam" id="PF08402">
    <property type="entry name" value="TOBE_2"/>
    <property type="match status" value="1"/>
</dbReference>
<dbReference type="EMBL" id="JBHLWA010000036">
    <property type="protein sequence ID" value="MFC0323501.1"/>
    <property type="molecule type" value="Genomic_DNA"/>
</dbReference>
<protein>
    <submittedName>
        <fullName evidence="10">ABC transporter ATP-binding protein</fullName>
    </submittedName>
</protein>
<keyword evidence="4" id="KW-0547">Nucleotide-binding</keyword>
<evidence type="ECO:0000259" key="9">
    <source>
        <dbReference type="PROSITE" id="PS50893"/>
    </source>
</evidence>
<evidence type="ECO:0000256" key="7">
    <source>
        <dbReference type="ARBA" id="ARBA00023065"/>
    </source>
</evidence>
<reference evidence="10 11" key="1">
    <citation type="submission" date="2024-09" db="EMBL/GenBank/DDBJ databases">
        <authorList>
            <person name="Sun Q."/>
            <person name="Mori K."/>
        </authorList>
    </citation>
    <scope>NUCLEOTIDE SEQUENCE [LARGE SCALE GENOMIC DNA]</scope>
    <source>
        <strain evidence="10 11">CCM 7538</strain>
    </source>
</reference>
<dbReference type="InterPro" id="IPR015853">
    <property type="entry name" value="ABC_transpr_FbpC"/>
</dbReference>
<evidence type="ECO:0000256" key="6">
    <source>
        <dbReference type="ARBA" id="ARBA00023004"/>
    </source>
</evidence>
<dbReference type="PROSITE" id="PS50893">
    <property type="entry name" value="ABC_TRANSPORTER_2"/>
    <property type="match status" value="1"/>
</dbReference>
<keyword evidence="3" id="KW-0410">Iron transport</keyword>
<evidence type="ECO:0000256" key="4">
    <source>
        <dbReference type="ARBA" id="ARBA00022741"/>
    </source>
</evidence>
<keyword evidence="11" id="KW-1185">Reference proteome</keyword>
<keyword evidence="2" id="KW-1003">Cell membrane</keyword>
<dbReference type="InterPro" id="IPR017871">
    <property type="entry name" value="ABC_transporter-like_CS"/>
</dbReference>
<keyword evidence="8" id="KW-0472">Membrane</keyword>
<dbReference type="SUPFAM" id="SSF50331">
    <property type="entry name" value="MOP-like"/>
    <property type="match status" value="1"/>
</dbReference>
<proteinExistence type="predicted"/>
<evidence type="ECO:0000256" key="5">
    <source>
        <dbReference type="ARBA" id="ARBA00022840"/>
    </source>
</evidence>
<dbReference type="InterPro" id="IPR027417">
    <property type="entry name" value="P-loop_NTPase"/>
</dbReference>
<dbReference type="Proteomes" id="UP001589769">
    <property type="component" value="Unassembled WGS sequence"/>
</dbReference>
<gene>
    <name evidence="10" type="ORF">ACFFHT_08000</name>
</gene>
<evidence type="ECO:0000256" key="3">
    <source>
        <dbReference type="ARBA" id="ARBA00022496"/>
    </source>
</evidence>
<evidence type="ECO:0000256" key="2">
    <source>
        <dbReference type="ARBA" id="ARBA00022475"/>
    </source>
</evidence>
<evidence type="ECO:0000256" key="1">
    <source>
        <dbReference type="ARBA" id="ARBA00022448"/>
    </source>
</evidence>
<dbReference type="Pfam" id="PF00005">
    <property type="entry name" value="ABC_tran"/>
    <property type="match status" value="1"/>
</dbReference>
<dbReference type="PROSITE" id="PS00211">
    <property type="entry name" value="ABC_TRANSPORTER_1"/>
    <property type="match status" value="1"/>
</dbReference>
<dbReference type="RefSeq" id="WP_382375180.1">
    <property type="nucleotide sequence ID" value="NZ_JBHLWA010000036.1"/>
</dbReference>
<evidence type="ECO:0000256" key="8">
    <source>
        <dbReference type="ARBA" id="ARBA00023136"/>
    </source>
</evidence>
<dbReference type="GO" id="GO:0005524">
    <property type="term" value="F:ATP binding"/>
    <property type="evidence" value="ECO:0007669"/>
    <property type="project" value="UniProtKB-KW"/>
</dbReference>
<dbReference type="InterPro" id="IPR008995">
    <property type="entry name" value="Mo/tungstate-bd_C_term_dom"/>
</dbReference>
<sequence>MNTLSITQLTCGYHDNTILQDLNVVLEQQEIVCLLGSSGCGKTTLLKAIAGLLPLRAGKIMLTGNDLTTTPLEQRQIGFIFQDYALFPHLTVAENITFGLHQKSRQQQQTILEEMVKLVHLQGLEQRYPHQLSGGQQQRVAIARALACEPKLLLLDEPFSNIDSQVRYQMIEEIRTILKQQAVPAIFVTHSKEEAFVFADKLALMDQGKIIQFGTPYELYHRPNSRFVAEFLGKVNYLPCQRQAYRLVSPFTYFDLTQVTVANKPSLQEQQNYTVLIRPEDIDLHLWEEDIPTQPILPMTAYATVERRIFLGGFYRYQLKLVSLTNVGVKNEQLMIVHHTQDYPLGSQVQLKLQAKNIIVFDAA</sequence>
<dbReference type="InterPro" id="IPR013611">
    <property type="entry name" value="Transp-assoc_OB_typ2"/>
</dbReference>
<dbReference type="Gene3D" id="3.40.50.300">
    <property type="entry name" value="P-loop containing nucleotide triphosphate hydrolases"/>
    <property type="match status" value="1"/>
</dbReference>
<name>A0ABV6HXK6_9PAST</name>
<dbReference type="InterPro" id="IPR003439">
    <property type="entry name" value="ABC_transporter-like_ATP-bd"/>
</dbReference>
<evidence type="ECO:0000313" key="11">
    <source>
        <dbReference type="Proteomes" id="UP001589769"/>
    </source>
</evidence>
<dbReference type="Gene3D" id="2.40.50.100">
    <property type="match status" value="1"/>
</dbReference>
<dbReference type="InterPro" id="IPR003593">
    <property type="entry name" value="AAA+_ATPase"/>
</dbReference>
<accession>A0ABV6HXK6</accession>
<feature type="domain" description="ABC transporter" evidence="9">
    <location>
        <begin position="1"/>
        <end position="232"/>
    </location>
</feature>
<keyword evidence="7" id="KW-0406">Ion transport</keyword>
<dbReference type="SMART" id="SM00382">
    <property type="entry name" value="AAA"/>
    <property type="match status" value="1"/>
</dbReference>
<keyword evidence="6" id="KW-0408">Iron</keyword>
<dbReference type="PANTHER" id="PTHR42781">
    <property type="entry name" value="SPERMIDINE/PUTRESCINE IMPORT ATP-BINDING PROTEIN POTA"/>
    <property type="match status" value="1"/>
</dbReference>
<dbReference type="SUPFAM" id="SSF52540">
    <property type="entry name" value="P-loop containing nucleoside triphosphate hydrolases"/>
    <property type="match status" value="1"/>
</dbReference>
<comment type="caution">
    <text evidence="10">The sequence shown here is derived from an EMBL/GenBank/DDBJ whole genome shotgun (WGS) entry which is preliminary data.</text>
</comment>
<dbReference type="PANTHER" id="PTHR42781:SF4">
    <property type="entry name" value="SPERMIDINE_PUTRESCINE IMPORT ATP-BINDING PROTEIN POTA"/>
    <property type="match status" value="1"/>
</dbReference>
<evidence type="ECO:0000313" key="10">
    <source>
        <dbReference type="EMBL" id="MFC0323501.1"/>
    </source>
</evidence>